<comment type="caution">
    <text evidence="7">The sequence shown here is derived from an EMBL/GenBank/DDBJ whole genome shotgun (WGS) entry which is preliminary data.</text>
</comment>
<evidence type="ECO:0000256" key="3">
    <source>
        <dbReference type="ARBA" id="ARBA00022692"/>
    </source>
</evidence>
<evidence type="ECO:0000313" key="7">
    <source>
        <dbReference type="EMBL" id="KAA3476198.1"/>
    </source>
</evidence>
<reference evidence="8" key="1">
    <citation type="journal article" date="2019" name="Plant Biotechnol. J.">
        <title>Genome sequencing of the Australian wild diploid species Gossypium australe highlights disease resistance and delayed gland morphogenesis.</title>
        <authorList>
            <person name="Cai Y."/>
            <person name="Cai X."/>
            <person name="Wang Q."/>
            <person name="Wang P."/>
            <person name="Zhang Y."/>
            <person name="Cai C."/>
            <person name="Xu Y."/>
            <person name="Wang K."/>
            <person name="Zhou Z."/>
            <person name="Wang C."/>
            <person name="Geng S."/>
            <person name="Li B."/>
            <person name="Dong Q."/>
            <person name="Hou Y."/>
            <person name="Wang H."/>
            <person name="Ai P."/>
            <person name="Liu Z."/>
            <person name="Yi F."/>
            <person name="Sun M."/>
            <person name="An G."/>
            <person name="Cheng J."/>
            <person name="Zhang Y."/>
            <person name="Shi Q."/>
            <person name="Xie Y."/>
            <person name="Shi X."/>
            <person name="Chang Y."/>
            <person name="Huang F."/>
            <person name="Chen Y."/>
            <person name="Hong S."/>
            <person name="Mi L."/>
            <person name="Sun Q."/>
            <person name="Zhang L."/>
            <person name="Zhou B."/>
            <person name="Peng R."/>
            <person name="Zhang X."/>
            <person name="Liu F."/>
        </authorList>
    </citation>
    <scope>NUCLEOTIDE SEQUENCE [LARGE SCALE GENOMIC DNA]</scope>
    <source>
        <strain evidence="8">cv. PA1801</strain>
    </source>
</reference>
<sequence length="293" mass="31688">MTKQVRTYHSASLLVSSKPPTPGVVSRGIALEGFCSLLAGIWGSGTGSTTLTENTHTINITKMASRRALVFGALFLILFSVVGKVGAILASIPLSLAAAILCFMWALVVAIGLSTLQYTQTASFRNITIVGVSLFLGLSIPTYFQQYQPESILMLPSYFVPYAAASDGPVHTINEQIAAILVAKLMIHRYADTYPSFNEFVLRTCQLDFSINALLSMSMVVTLLVAFVLDNTVPGSREERGVYIWSCAEDVATDPSLQLDYSLPGKISSLCSVCGHNTQQKQGNEMEPKMVKT</sequence>
<comment type="similarity">
    <text evidence="2">Belongs to the nucleobase:cation symporter-2 (NCS2) (TC 2.A.40) family.</text>
</comment>
<keyword evidence="8" id="KW-1185">Reference proteome</keyword>
<dbReference type="InterPro" id="IPR006043">
    <property type="entry name" value="NCS2"/>
</dbReference>
<feature type="transmembrane region" description="Helical" evidence="6">
    <location>
        <begin position="68"/>
        <end position="90"/>
    </location>
</feature>
<gene>
    <name evidence="7" type="ORF">EPI10_026295</name>
</gene>
<dbReference type="AlphaFoldDB" id="A0A5B6W4P3"/>
<evidence type="ECO:0000256" key="4">
    <source>
        <dbReference type="ARBA" id="ARBA00022989"/>
    </source>
</evidence>
<feature type="transmembrane region" description="Helical" evidence="6">
    <location>
        <begin position="96"/>
        <end position="116"/>
    </location>
</feature>
<dbReference type="Pfam" id="PF00860">
    <property type="entry name" value="Xan_ur_permease"/>
    <property type="match status" value="1"/>
</dbReference>
<comment type="subcellular location">
    <subcellularLocation>
        <location evidence="1">Membrane</location>
        <topology evidence="1">Multi-pass membrane protein</topology>
    </subcellularLocation>
</comment>
<feature type="transmembrane region" description="Helical" evidence="6">
    <location>
        <begin position="123"/>
        <end position="144"/>
    </location>
</feature>
<protein>
    <submittedName>
        <fullName evidence="7">Nucleobase-ascorbate transporter 11 isoform X2</fullName>
    </submittedName>
</protein>
<keyword evidence="4 6" id="KW-1133">Transmembrane helix</keyword>
<evidence type="ECO:0000256" key="1">
    <source>
        <dbReference type="ARBA" id="ARBA00004141"/>
    </source>
</evidence>
<dbReference type="GO" id="GO:0022857">
    <property type="term" value="F:transmembrane transporter activity"/>
    <property type="evidence" value="ECO:0007669"/>
    <property type="project" value="InterPro"/>
</dbReference>
<dbReference type="GO" id="GO:0016020">
    <property type="term" value="C:membrane"/>
    <property type="evidence" value="ECO:0007669"/>
    <property type="project" value="UniProtKB-SubCell"/>
</dbReference>
<keyword evidence="3 6" id="KW-0812">Transmembrane</keyword>
<dbReference type="OrthoDB" id="1641903at2759"/>
<evidence type="ECO:0000256" key="6">
    <source>
        <dbReference type="SAM" id="Phobius"/>
    </source>
</evidence>
<evidence type="ECO:0000313" key="8">
    <source>
        <dbReference type="Proteomes" id="UP000325315"/>
    </source>
</evidence>
<proteinExistence type="inferred from homology"/>
<keyword evidence="5 6" id="KW-0472">Membrane</keyword>
<name>A0A5B6W4P3_9ROSI</name>
<dbReference type="EMBL" id="SMMG02000005">
    <property type="protein sequence ID" value="KAA3476198.1"/>
    <property type="molecule type" value="Genomic_DNA"/>
</dbReference>
<feature type="transmembrane region" description="Helical" evidence="6">
    <location>
        <begin position="209"/>
        <end position="229"/>
    </location>
</feature>
<accession>A0A5B6W4P3</accession>
<dbReference type="PANTHER" id="PTHR11119">
    <property type="entry name" value="XANTHINE-URACIL / VITAMIN C PERMEASE FAMILY MEMBER"/>
    <property type="match status" value="1"/>
</dbReference>
<evidence type="ECO:0000256" key="5">
    <source>
        <dbReference type="ARBA" id="ARBA00023136"/>
    </source>
</evidence>
<evidence type="ECO:0000256" key="2">
    <source>
        <dbReference type="ARBA" id="ARBA00008821"/>
    </source>
</evidence>
<organism evidence="7 8">
    <name type="scientific">Gossypium australe</name>
    <dbReference type="NCBI Taxonomy" id="47621"/>
    <lineage>
        <taxon>Eukaryota</taxon>
        <taxon>Viridiplantae</taxon>
        <taxon>Streptophyta</taxon>
        <taxon>Embryophyta</taxon>
        <taxon>Tracheophyta</taxon>
        <taxon>Spermatophyta</taxon>
        <taxon>Magnoliopsida</taxon>
        <taxon>eudicotyledons</taxon>
        <taxon>Gunneridae</taxon>
        <taxon>Pentapetalae</taxon>
        <taxon>rosids</taxon>
        <taxon>malvids</taxon>
        <taxon>Malvales</taxon>
        <taxon>Malvaceae</taxon>
        <taxon>Malvoideae</taxon>
        <taxon>Gossypium</taxon>
    </lineage>
</organism>
<dbReference type="Proteomes" id="UP000325315">
    <property type="component" value="Unassembled WGS sequence"/>
</dbReference>